<dbReference type="AlphaFoldDB" id="A0AAV3VYG6"/>
<gene>
    <name evidence="2" type="ORF">CDIOL_12050</name>
</gene>
<proteinExistence type="predicted"/>
<keyword evidence="3" id="KW-1185">Reference proteome</keyword>
<feature type="transmembrane region" description="Helical" evidence="1">
    <location>
        <begin position="12"/>
        <end position="33"/>
    </location>
</feature>
<name>A0AAV3VYG6_9CLOT</name>
<sequence length="58" mass="6902">MIKNLVNIQMKNITKINITKIILFYINLSIIGYNREDKLRSLFYNTKTIIKMQLLSLL</sequence>
<keyword evidence="1" id="KW-0472">Membrane</keyword>
<dbReference type="Proteomes" id="UP000325212">
    <property type="component" value="Unassembled WGS sequence"/>
</dbReference>
<protein>
    <submittedName>
        <fullName evidence="2">Uncharacterized protein</fullName>
    </submittedName>
</protein>
<dbReference type="EMBL" id="BJLA01000003">
    <property type="protein sequence ID" value="GEA30282.1"/>
    <property type="molecule type" value="Genomic_DNA"/>
</dbReference>
<evidence type="ECO:0000256" key="1">
    <source>
        <dbReference type="SAM" id="Phobius"/>
    </source>
</evidence>
<evidence type="ECO:0000313" key="3">
    <source>
        <dbReference type="Proteomes" id="UP000325212"/>
    </source>
</evidence>
<reference evidence="2 3" key="1">
    <citation type="submission" date="2019-06" db="EMBL/GenBank/DDBJ databases">
        <title>Draft genome sequence of Clostridium diolis DSM 15410.</title>
        <authorList>
            <person name="Kobayashi H."/>
            <person name="Tanizawa Y."/>
            <person name="Tohno M."/>
        </authorList>
    </citation>
    <scope>NUCLEOTIDE SEQUENCE [LARGE SCALE GENOMIC DNA]</scope>
    <source>
        <strain evidence="2 3">DSM 15410</strain>
    </source>
</reference>
<keyword evidence="1" id="KW-0812">Transmembrane</keyword>
<accession>A0AAV3VYG6</accession>
<comment type="caution">
    <text evidence="2">The sequence shown here is derived from an EMBL/GenBank/DDBJ whole genome shotgun (WGS) entry which is preliminary data.</text>
</comment>
<keyword evidence="1" id="KW-1133">Transmembrane helix</keyword>
<evidence type="ECO:0000313" key="2">
    <source>
        <dbReference type="EMBL" id="GEA30282.1"/>
    </source>
</evidence>
<organism evidence="2 3">
    <name type="scientific">Clostridium diolis</name>
    <dbReference type="NCBI Taxonomy" id="223919"/>
    <lineage>
        <taxon>Bacteria</taxon>
        <taxon>Bacillati</taxon>
        <taxon>Bacillota</taxon>
        <taxon>Clostridia</taxon>
        <taxon>Eubacteriales</taxon>
        <taxon>Clostridiaceae</taxon>
        <taxon>Clostridium</taxon>
    </lineage>
</organism>